<dbReference type="InterPro" id="IPR036010">
    <property type="entry name" value="2Fe-2S_ferredoxin-like_sf"/>
</dbReference>
<proteinExistence type="predicted"/>
<dbReference type="CDD" id="cd00207">
    <property type="entry name" value="fer2"/>
    <property type="match status" value="1"/>
</dbReference>
<dbReference type="InterPro" id="IPR001041">
    <property type="entry name" value="2Fe-2S_ferredoxin-type"/>
</dbReference>
<dbReference type="GO" id="GO:0051536">
    <property type="term" value="F:iron-sulfur cluster binding"/>
    <property type="evidence" value="ECO:0007669"/>
    <property type="project" value="InterPro"/>
</dbReference>
<dbReference type="GO" id="GO:0042773">
    <property type="term" value="P:ATP synthesis coupled electron transport"/>
    <property type="evidence" value="ECO:0007669"/>
    <property type="project" value="InterPro"/>
</dbReference>
<organism evidence="1">
    <name type="scientific">human gut metagenome</name>
    <dbReference type="NCBI Taxonomy" id="408170"/>
    <lineage>
        <taxon>unclassified sequences</taxon>
        <taxon>metagenomes</taxon>
        <taxon>organismal metagenomes</taxon>
    </lineage>
</organism>
<dbReference type="Gene3D" id="3.10.20.740">
    <property type="match status" value="1"/>
</dbReference>
<reference evidence="1" key="1">
    <citation type="journal article" date="2013" name="Environ. Microbiol.">
        <title>Microbiota from the distal guts of lean and obese adolescents exhibit partial functional redundancy besides clear differences in community structure.</title>
        <authorList>
            <person name="Ferrer M."/>
            <person name="Ruiz A."/>
            <person name="Lanza F."/>
            <person name="Haange S.B."/>
            <person name="Oberbach A."/>
            <person name="Till H."/>
            <person name="Bargiela R."/>
            <person name="Campoy C."/>
            <person name="Segura M.T."/>
            <person name="Richter M."/>
            <person name="von Bergen M."/>
            <person name="Seifert J."/>
            <person name="Suarez A."/>
        </authorList>
    </citation>
    <scope>NUCLEOTIDE SEQUENCE</scope>
</reference>
<feature type="non-terminal residue" evidence="1">
    <location>
        <position position="87"/>
    </location>
</feature>
<dbReference type="AlphaFoldDB" id="K1STF1"/>
<dbReference type="EMBL" id="AJWY01008569">
    <property type="protein sequence ID" value="EKC60843.1"/>
    <property type="molecule type" value="Genomic_DNA"/>
</dbReference>
<dbReference type="InterPro" id="IPR000283">
    <property type="entry name" value="NADH_UbQ_OxRdtase_75kDa_su_CS"/>
</dbReference>
<protein>
    <submittedName>
        <fullName evidence="1">Hydrogenase, Fe-only</fullName>
    </submittedName>
</protein>
<sequence length="87" mass="9669">MIIDGVSCPFTTERNVLEVARNNGIDIPSLCYCENLSIYGGCRLCLVENDRGKMDAACSMQPRDGMVVSTHTKQVLDSRRTTLQLLM</sequence>
<name>K1STF1_9ZZZZ</name>
<dbReference type="GO" id="GO:0008137">
    <property type="term" value="F:NADH dehydrogenase (ubiquinone) activity"/>
    <property type="evidence" value="ECO:0007669"/>
    <property type="project" value="InterPro"/>
</dbReference>
<accession>K1STF1</accession>
<evidence type="ECO:0000313" key="1">
    <source>
        <dbReference type="EMBL" id="EKC60843.1"/>
    </source>
</evidence>
<dbReference type="Pfam" id="PF13510">
    <property type="entry name" value="Fer2_4"/>
    <property type="match status" value="1"/>
</dbReference>
<dbReference type="PROSITE" id="PS00641">
    <property type="entry name" value="COMPLEX1_75K_1"/>
    <property type="match status" value="1"/>
</dbReference>
<comment type="caution">
    <text evidence="1">The sequence shown here is derived from an EMBL/GenBank/DDBJ whole genome shotgun (WGS) entry which is preliminary data.</text>
</comment>
<gene>
    <name evidence="1" type="ORF">LEA_12658</name>
</gene>
<dbReference type="GO" id="GO:0016020">
    <property type="term" value="C:membrane"/>
    <property type="evidence" value="ECO:0007669"/>
    <property type="project" value="InterPro"/>
</dbReference>
<dbReference type="SUPFAM" id="SSF54292">
    <property type="entry name" value="2Fe-2S ferredoxin-like"/>
    <property type="match status" value="1"/>
</dbReference>